<dbReference type="CDD" id="cd07377">
    <property type="entry name" value="WHTH_GntR"/>
    <property type="match status" value="1"/>
</dbReference>
<dbReference type="InterPro" id="IPR036390">
    <property type="entry name" value="WH_DNA-bd_sf"/>
</dbReference>
<dbReference type="PANTHER" id="PTHR38445:SF9">
    <property type="entry name" value="HTH-TYPE TRANSCRIPTIONAL REPRESSOR YTRA"/>
    <property type="match status" value="1"/>
</dbReference>
<organism evidence="5 6">
    <name type="scientific">Paeniglutamicibacter kerguelensis</name>
    <dbReference type="NCBI Taxonomy" id="254788"/>
    <lineage>
        <taxon>Bacteria</taxon>
        <taxon>Bacillati</taxon>
        <taxon>Actinomycetota</taxon>
        <taxon>Actinomycetes</taxon>
        <taxon>Micrococcales</taxon>
        <taxon>Micrococcaceae</taxon>
        <taxon>Paeniglutamicibacter</taxon>
    </lineage>
</organism>
<dbReference type="RefSeq" id="WP_209998620.1">
    <property type="nucleotide sequence ID" value="NZ_BAAAJY010000005.1"/>
</dbReference>
<name>A0ABS4XET1_9MICC</name>
<dbReference type="InterPro" id="IPR000524">
    <property type="entry name" value="Tscrpt_reg_HTH_GntR"/>
</dbReference>
<evidence type="ECO:0000313" key="6">
    <source>
        <dbReference type="Proteomes" id="UP001296993"/>
    </source>
</evidence>
<proteinExistence type="predicted"/>
<accession>A0ABS4XET1</accession>
<comment type="caution">
    <text evidence="5">The sequence shown here is derived from an EMBL/GenBank/DDBJ whole genome shotgun (WGS) entry which is preliminary data.</text>
</comment>
<dbReference type="InterPro" id="IPR036388">
    <property type="entry name" value="WH-like_DNA-bd_sf"/>
</dbReference>
<gene>
    <name evidence="5" type="ORF">JOF47_002476</name>
</gene>
<evidence type="ECO:0000256" key="3">
    <source>
        <dbReference type="ARBA" id="ARBA00023163"/>
    </source>
</evidence>
<reference evidence="5 6" key="1">
    <citation type="submission" date="2021-03" db="EMBL/GenBank/DDBJ databases">
        <title>Sequencing the genomes of 1000 actinobacteria strains.</title>
        <authorList>
            <person name="Klenk H.-P."/>
        </authorList>
    </citation>
    <scope>NUCLEOTIDE SEQUENCE [LARGE SCALE GENOMIC DNA]</scope>
    <source>
        <strain evidence="5 6">DSM 15797</strain>
    </source>
</reference>
<dbReference type="PROSITE" id="PS50949">
    <property type="entry name" value="HTH_GNTR"/>
    <property type="match status" value="1"/>
</dbReference>
<evidence type="ECO:0000313" key="5">
    <source>
        <dbReference type="EMBL" id="MBP2386965.1"/>
    </source>
</evidence>
<dbReference type="Pfam" id="PF00392">
    <property type="entry name" value="GntR"/>
    <property type="match status" value="1"/>
</dbReference>
<keyword evidence="1" id="KW-0805">Transcription regulation</keyword>
<dbReference type="SMART" id="SM00345">
    <property type="entry name" value="HTH_GNTR"/>
    <property type="match status" value="1"/>
</dbReference>
<evidence type="ECO:0000259" key="4">
    <source>
        <dbReference type="PROSITE" id="PS50949"/>
    </source>
</evidence>
<dbReference type="GO" id="GO:0003677">
    <property type="term" value="F:DNA binding"/>
    <property type="evidence" value="ECO:0007669"/>
    <property type="project" value="UniProtKB-KW"/>
</dbReference>
<keyword evidence="3" id="KW-0804">Transcription</keyword>
<protein>
    <submittedName>
        <fullName evidence="5">DNA-binding transcriptional regulator YhcF (GntR family)</fullName>
    </submittedName>
</protein>
<dbReference type="Gene3D" id="1.10.10.10">
    <property type="entry name" value="Winged helix-like DNA-binding domain superfamily/Winged helix DNA-binding domain"/>
    <property type="match status" value="1"/>
</dbReference>
<dbReference type="EMBL" id="JAGIOF010000001">
    <property type="protein sequence ID" value="MBP2386965.1"/>
    <property type="molecule type" value="Genomic_DNA"/>
</dbReference>
<evidence type="ECO:0000256" key="1">
    <source>
        <dbReference type="ARBA" id="ARBA00023015"/>
    </source>
</evidence>
<sequence length="127" mass="13512">MSALVTVDLRDATPPFEQIRTQIASLIAVGRLADGSRLPTVRSLASDLGVATGTVARAYKELEAAGLIESRRRLGTVVTHPPAGDGETKADHEIELRISELVAEARTAGIDDETLLALVRGRLRATD</sequence>
<keyword evidence="2 5" id="KW-0238">DNA-binding</keyword>
<feature type="domain" description="HTH gntR-type" evidence="4">
    <location>
        <begin position="13"/>
        <end position="81"/>
    </location>
</feature>
<dbReference type="SUPFAM" id="SSF46785">
    <property type="entry name" value="Winged helix' DNA-binding domain"/>
    <property type="match status" value="1"/>
</dbReference>
<dbReference type="PANTHER" id="PTHR38445">
    <property type="entry name" value="HTH-TYPE TRANSCRIPTIONAL REPRESSOR YTRA"/>
    <property type="match status" value="1"/>
</dbReference>
<keyword evidence="6" id="KW-1185">Reference proteome</keyword>
<evidence type="ECO:0000256" key="2">
    <source>
        <dbReference type="ARBA" id="ARBA00023125"/>
    </source>
</evidence>
<dbReference type="Proteomes" id="UP001296993">
    <property type="component" value="Unassembled WGS sequence"/>
</dbReference>